<evidence type="ECO:0000313" key="2">
    <source>
        <dbReference type="Proteomes" id="UP000197138"/>
    </source>
</evidence>
<evidence type="ECO:0000313" key="1">
    <source>
        <dbReference type="EMBL" id="OWM83872.1"/>
    </source>
</evidence>
<protein>
    <submittedName>
        <fullName evidence="1">Uncharacterized protein</fullName>
    </submittedName>
</protein>
<comment type="caution">
    <text evidence="1">The sequence shown here is derived from an EMBL/GenBank/DDBJ whole genome shotgun (WGS) entry which is preliminary data.</text>
</comment>
<accession>A0A218XHP8</accession>
<reference evidence="2" key="1">
    <citation type="journal article" date="2017" name="Plant J.">
        <title>The pomegranate (Punica granatum L.) genome and the genomics of punicalagin biosynthesis.</title>
        <authorList>
            <person name="Qin G."/>
            <person name="Xu C."/>
            <person name="Ming R."/>
            <person name="Tang H."/>
            <person name="Guyot R."/>
            <person name="Kramer E.M."/>
            <person name="Hu Y."/>
            <person name="Yi X."/>
            <person name="Qi Y."/>
            <person name="Xu X."/>
            <person name="Gao Z."/>
            <person name="Pan H."/>
            <person name="Jian J."/>
            <person name="Tian Y."/>
            <person name="Yue Z."/>
            <person name="Xu Y."/>
        </authorList>
    </citation>
    <scope>NUCLEOTIDE SEQUENCE [LARGE SCALE GENOMIC DNA]</scope>
    <source>
        <strain evidence="2">cv. Dabenzi</strain>
    </source>
</reference>
<sequence length="84" mass="9909">MGRDRPEWTRIDLNETGIDPNRNLEFRISVERYVIWLVWRLVWTASCAVADDDLLSFVLFFGRCGASLDDFRRLESTACRVRQI</sequence>
<dbReference type="AlphaFoldDB" id="A0A218XHP8"/>
<organism evidence="1 2">
    <name type="scientific">Punica granatum</name>
    <name type="common">Pomegranate</name>
    <dbReference type="NCBI Taxonomy" id="22663"/>
    <lineage>
        <taxon>Eukaryota</taxon>
        <taxon>Viridiplantae</taxon>
        <taxon>Streptophyta</taxon>
        <taxon>Embryophyta</taxon>
        <taxon>Tracheophyta</taxon>
        <taxon>Spermatophyta</taxon>
        <taxon>Magnoliopsida</taxon>
        <taxon>eudicotyledons</taxon>
        <taxon>Gunneridae</taxon>
        <taxon>Pentapetalae</taxon>
        <taxon>rosids</taxon>
        <taxon>malvids</taxon>
        <taxon>Myrtales</taxon>
        <taxon>Lythraceae</taxon>
        <taxon>Punica</taxon>
    </lineage>
</organism>
<name>A0A218XHP8_PUNGR</name>
<dbReference type="EMBL" id="MTKT01001810">
    <property type="protein sequence ID" value="OWM83872.1"/>
    <property type="molecule type" value="Genomic_DNA"/>
</dbReference>
<proteinExistence type="predicted"/>
<dbReference type="Proteomes" id="UP000197138">
    <property type="component" value="Unassembled WGS sequence"/>
</dbReference>
<gene>
    <name evidence="1" type="ORF">CDL15_Pgr004303</name>
</gene>